<dbReference type="EMBL" id="AMZH03012794">
    <property type="protein sequence ID" value="RRT50378.1"/>
    <property type="molecule type" value="Genomic_DNA"/>
</dbReference>
<evidence type="ECO:0000256" key="2">
    <source>
        <dbReference type="SAM" id="SignalP"/>
    </source>
</evidence>
<evidence type="ECO:0000313" key="3">
    <source>
        <dbReference type="EMBL" id="RRT50378.1"/>
    </source>
</evidence>
<reference evidence="4" key="2">
    <citation type="journal article" date="2018" name="Data Brief">
        <title>Genome sequence data from 17 accessions of Ensete ventricosum, a staple food crop for millions in Ethiopia.</title>
        <authorList>
            <person name="Yemataw Z."/>
            <person name="Muzemil S."/>
            <person name="Ambachew D."/>
            <person name="Tripathi L."/>
            <person name="Tesfaye K."/>
            <person name="Chala A."/>
            <person name="Farbos A."/>
            <person name="O'Neill P."/>
            <person name="Moore K."/>
            <person name="Grant M."/>
            <person name="Studholme D.J."/>
        </authorList>
    </citation>
    <scope>NUCLEOTIDE SEQUENCE [LARGE SCALE GENOMIC DNA]</scope>
    <source>
        <tissue evidence="4">Leaf</tissue>
    </source>
</reference>
<dbReference type="Gene3D" id="3.40.50.1110">
    <property type="entry name" value="SGNH hydrolase"/>
    <property type="match status" value="1"/>
</dbReference>
<comment type="similarity">
    <text evidence="1">Belongs to the 'GDSL' lipolytic enzyme family.</text>
</comment>
<evidence type="ECO:0008006" key="6">
    <source>
        <dbReference type="Google" id="ProtNLM"/>
    </source>
</evidence>
<keyword evidence="2" id="KW-0732">Signal</keyword>
<reference evidence="3 5" key="1">
    <citation type="journal article" date="2014" name="Agronomy (Basel)">
        <title>A Draft Genome Sequence for Ensete ventricosum, the Drought-Tolerant Tree Against Hunger.</title>
        <authorList>
            <person name="Harrison J."/>
            <person name="Moore K.A."/>
            <person name="Paszkiewicz K."/>
            <person name="Jones T."/>
            <person name="Grant M."/>
            <person name="Ambacheew D."/>
            <person name="Muzemil S."/>
            <person name="Studholme D.J."/>
        </authorList>
    </citation>
    <scope>NUCLEOTIDE SEQUENCE [LARGE SCALE GENOMIC DNA]</scope>
</reference>
<dbReference type="Proteomes" id="UP000290560">
    <property type="component" value="Unassembled WGS sequence"/>
</dbReference>
<organism evidence="3 5">
    <name type="scientific">Ensete ventricosum</name>
    <name type="common">Abyssinian banana</name>
    <name type="synonym">Musa ensete</name>
    <dbReference type="NCBI Taxonomy" id="4639"/>
    <lineage>
        <taxon>Eukaryota</taxon>
        <taxon>Viridiplantae</taxon>
        <taxon>Streptophyta</taxon>
        <taxon>Embryophyta</taxon>
        <taxon>Tracheophyta</taxon>
        <taxon>Spermatophyta</taxon>
        <taxon>Magnoliopsida</taxon>
        <taxon>Liliopsida</taxon>
        <taxon>Zingiberales</taxon>
        <taxon>Musaceae</taxon>
        <taxon>Ensete</taxon>
    </lineage>
</organism>
<proteinExistence type="inferred from homology"/>
<reference evidence="3" key="3">
    <citation type="submission" date="2018-09" db="EMBL/GenBank/DDBJ databases">
        <authorList>
            <person name="Harrison J."/>
            <person name="Moore K.A."/>
            <person name="Paszkiewicz K."/>
            <person name="Jones T."/>
            <person name="Grant M."/>
            <person name="Ambacheew D."/>
            <person name="Muzemil S."/>
            <person name="Studholme D."/>
        </authorList>
    </citation>
    <scope>NUCLEOTIDE SEQUENCE</scope>
</reference>
<gene>
    <name evidence="3" type="ORF">B296_00051783</name>
    <name evidence="4" type="ORF">BHM03_00013256</name>
</gene>
<dbReference type="EMBL" id="KV875679">
    <property type="protein sequence ID" value="RZR72402.1"/>
    <property type="molecule type" value="Genomic_DNA"/>
</dbReference>
<feature type="chain" id="PRO_5042715117" description="GDSL esterase/lipase" evidence="2">
    <location>
        <begin position="23"/>
        <end position="112"/>
    </location>
</feature>
<evidence type="ECO:0000313" key="4">
    <source>
        <dbReference type="EMBL" id="RZR72402.1"/>
    </source>
</evidence>
<evidence type="ECO:0000256" key="1">
    <source>
        <dbReference type="ARBA" id="ARBA00008668"/>
    </source>
</evidence>
<sequence length="112" mass="12178">MASLASVFSAICVSLLLSPASGIDFDYQAVFNFGDSNSDTGDLIAAAIGDPLLPPNGRAYFSKPAGRFCDGRLIIDFLSKFYFIAKSMTFTLGFRQAGFAFLRWEEQANGRN</sequence>
<dbReference type="Proteomes" id="UP000287651">
    <property type="component" value="Unassembled WGS sequence"/>
</dbReference>
<dbReference type="PANTHER" id="PTHR22835">
    <property type="entry name" value="ZINC FINGER FYVE DOMAIN CONTAINING PROTEIN"/>
    <property type="match status" value="1"/>
</dbReference>
<feature type="signal peptide" evidence="2">
    <location>
        <begin position="1"/>
        <end position="22"/>
    </location>
</feature>
<evidence type="ECO:0000313" key="5">
    <source>
        <dbReference type="Proteomes" id="UP000287651"/>
    </source>
</evidence>
<dbReference type="InterPro" id="IPR036514">
    <property type="entry name" value="SGNH_hydro_sf"/>
</dbReference>
<protein>
    <recommendedName>
        <fullName evidence="6">GDSL esterase/lipase</fullName>
    </recommendedName>
</protein>
<name>A0A444FZ40_ENSVE</name>
<dbReference type="PANTHER" id="PTHR22835:SF536">
    <property type="entry name" value="OS05G0401000 PROTEIN"/>
    <property type="match status" value="1"/>
</dbReference>
<dbReference type="AlphaFoldDB" id="A0A444FZ40"/>
<accession>A0A444FZ40</accession>